<sequence length="289" mass="32316">MIEPQILYDEIYSSGLVMARVGHLDRSKREDIERITRIIREGFDGAGVLHPKPRITRIMLVGPYARRLWSGEGEAIAVPAYDFWIIISDRLLTHKRLWQATEVRIARELGGRCTVSLSLNSDAGFKAGKRKGDEYVCGRLNCSITLYHAKRDDPLTGRGTGKAVWTEALMRFDAAEAAFLPASMAFRDAERAYYAIRAERGSGLSNEDDEALHRSTGLDIAIIDEQRLGAARHEAVMELLHTPAPDLAAIIRKLELVRDEGDGDDHVIVSILADVRWIARRIARCGRPS</sequence>
<gene>
    <name evidence="1" type="ORF">PBT88_09755</name>
</gene>
<evidence type="ECO:0000313" key="2">
    <source>
        <dbReference type="Proteomes" id="UP001210865"/>
    </source>
</evidence>
<accession>A0ABY7NS74</accession>
<evidence type="ECO:0008006" key="3">
    <source>
        <dbReference type="Google" id="ProtNLM"/>
    </source>
</evidence>
<proteinExistence type="predicted"/>
<keyword evidence="2" id="KW-1185">Reference proteome</keyword>
<dbReference type="EMBL" id="CP115174">
    <property type="protein sequence ID" value="WBO24355.1"/>
    <property type="molecule type" value="Genomic_DNA"/>
</dbReference>
<dbReference type="RefSeq" id="WP_270078982.1">
    <property type="nucleotide sequence ID" value="NZ_CP115174.1"/>
</dbReference>
<dbReference type="Proteomes" id="UP001210865">
    <property type="component" value="Chromosome"/>
</dbReference>
<organism evidence="1 2">
    <name type="scientific">Sphingomonas abietis</name>
    <dbReference type="NCBI Taxonomy" id="3012344"/>
    <lineage>
        <taxon>Bacteria</taxon>
        <taxon>Pseudomonadati</taxon>
        <taxon>Pseudomonadota</taxon>
        <taxon>Alphaproteobacteria</taxon>
        <taxon>Sphingomonadales</taxon>
        <taxon>Sphingomonadaceae</taxon>
        <taxon>Sphingomonas</taxon>
    </lineage>
</organism>
<reference evidence="1 2" key="1">
    <citation type="submission" date="2022-12" db="EMBL/GenBank/DDBJ databases">
        <title>Sphingomonas abieness sp. nov., an endophytic bacterium isolated from Abies koreana.</title>
        <authorList>
            <person name="Jiang L."/>
            <person name="Lee J."/>
        </authorList>
    </citation>
    <scope>NUCLEOTIDE SEQUENCE [LARGE SCALE GENOMIC DNA]</scope>
    <source>
        <strain evidence="2">PAMB 00755</strain>
    </source>
</reference>
<protein>
    <recommendedName>
        <fullName evidence="3">Nucleotidyltransferase</fullName>
    </recommendedName>
</protein>
<name>A0ABY7NS74_9SPHN</name>
<evidence type="ECO:0000313" key="1">
    <source>
        <dbReference type="EMBL" id="WBO24355.1"/>
    </source>
</evidence>